<dbReference type="InterPro" id="IPR036390">
    <property type="entry name" value="WH_DNA-bd_sf"/>
</dbReference>
<dbReference type="Pfam" id="PF00250">
    <property type="entry name" value="Forkhead"/>
    <property type="match status" value="1"/>
</dbReference>
<keyword evidence="3" id="KW-0597">Phosphoprotein</keyword>
<dbReference type="InterPro" id="IPR050211">
    <property type="entry name" value="FOX_domain-containing"/>
</dbReference>
<dbReference type="Gene3D" id="1.10.10.10">
    <property type="entry name" value="Winged helix-like DNA-binding domain superfamily/Winged helix DNA-binding domain"/>
    <property type="match status" value="1"/>
</dbReference>
<dbReference type="PROSITE" id="PS50039">
    <property type="entry name" value="FORK_HEAD_3"/>
    <property type="match status" value="1"/>
</dbReference>
<evidence type="ECO:0000256" key="6">
    <source>
        <dbReference type="ARBA" id="ARBA00023015"/>
    </source>
</evidence>
<dbReference type="GO" id="GO:0005634">
    <property type="term" value="C:nucleus"/>
    <property type="evidence" value="ECO:0007669"/>
    <property type="project" value="UniProtKB-SubCell"/>
</dbReference>
<dbReference type="PROSITE" id="PS00657">
    <property type="entry name" value="FORK_HEAD_1"/>
    <property type="match status" value="1"/>
</dbReference>
<dbReference type="InterPro" id="IPR047515">
    <property type="entry name" value="FH_FOXL2"/>
</dbReference>
<feature type="domain" description="Fork-head" evidence="13">
    <location>
        <begin position="186"/>
        <end position="280"/>
    </location>
</feature>
<keyword evidence="8" id="KW-0804">Transcription</keyword>
<evidence type="ECO:0000256" key="3">
    <source>
        <dbReference type="ARBA" id="ARBA00022553"/>
    </source>
</evidence>
<feature type="compositionally biased region" description="Polar residues" evidence="12">
    <location>
        <begin position="100"/>
        <end position="127"/>
    </location>
</feature>
<keyword evidence="2" id="KW-1017">Isopeptide bond</keyword>
<dbReference type="InterPro" id="IPR036388">
    <property type="entry name" value="WH-like_DNA-bd_sf"/>
</dbReference>
<dbReference type="AlphaFoldDB" id="A0AAJ7C2I5"/>
<evidence type="ECO:0000256" key="8">
    <source>
        <dbReference type="ARBA" id="ARBA00023163"/>
    </source>
</evidence>
<dbReference type="InterPro" id="IPR018122">
    <property type="entry name" value="TF_fork_head_CS_1"/>
</dbReference>
<evidence type="ECO:0000256" key="10">
    <source>
        <dbReference type="ARBA" id="ARBA00034872"/>
    </source>
</evidence>
<keyword evidence="7 11" id="KW-0238">DNA-binding</keyword>
<keyword evidence="9 11" id="KW-0539">Nucleus</keyword>
<evidence type="ECO:0000256" key="1">
    <source>
        <dbReference type="ARBA" id="ARBA00004123"/>
    </source>
</evidence>
<feature type="region of interest" description="Disordered" evidence="12">
    <location>
        <begin position="15"/>
        <end position="44"/>
    </location>
</feature>
<proteinExistence type="predicted"/>
<evidence type="ECO:0000313" key="15">
    <source>
        <dbReference type="RefSeq" id="XP_015600285.1"/>
    </source>
</evidence>
<evidence type="ECO:0000259" key="13">
    <source>
        <dbReference type="PROSITE" id="PS50039"/>
    </source>
</evidence>
<evidence type="ECO:0000256" key="9">
    <source>
        <dbReference type="ARBA" id="ARBA00023242"/>
    </source>
</evidence>
<keyword evidence="6" id="KW-0805">Transcription regulation</keyword>
<dbReference type="RefSeq" id="XP_015600285.1">
    <property type="nucleotide sequence ID" value="XM_015744799.2"/>
</dbReference>
<dbReference type="GO" id="GO:0000981">
    <property type="term" value="F:DNA-binding transcription factor activity, RNA polymerase II-specific"/>
    <property type="evidence" value="ECO:0007669"/>
    <property type="project" value="TreeGrafter"/>
</dbReference>
<dbReference type="InterPro" id="IPR030456">
    <property type="entry name" value="TF_fork_head_CS_2"/>
</dbReference>
<evidence type="ECO:0000256" key="4">
    <source>
        <dbReference type="ARBA" id="ARBA00022782"/>
    </source>
</evidence>
<comment type="subcellular location">
    <subcellularLocation>
        <location evidence="1 11">Nucleus</location>
    </subcellularLocation>
</comment>
<feature type="region of interest" description="Disordered" evidence="12">
    <location>
        <begin position="85"/>
        <end position="142"/>
    </location>
</feature>
<dbReference type="SMART" id="SM00339">
    <property type="entry name" value="FH"/>
    <property type="match status" value="1"/>
</dbReference>
<evidence type="ECO:0000256" key="12">
    <source>
        <dbReference type="SAM" id="MobiDB-lite"/>
    </source>
</evidence>
<gene>
    <name evidence="15 16" type="primary">LOC107270107</name>
</gene>
<name>A0AAJ7C2I5_CEPCN</name>
<dbReference type="PRINTS" id="PR00053">
    <property type="entry name" value="FORKHEAD"/>
</dbReference>
<dbReference type="PANTHER" id="PTHR11829:SF411">
    <property type="entry name" value="FORKHEAD BOX PROTEIN L2"/>
    <property type="match status" value="1"/>
</dbReference>
<dbReference type="GeneID" id="107270107"/>
<evidence type="ECO:0000256" key="7">
    <source>
        <dbReference type="ARBA" id="ARBA00023125"/>
    </source>
</evidence>
<dbReference type="GO" id="GO:0009653">
    <property type="term" value="P:anatomical structure morphogenesis"/>
    <property type="evidence" value="ECO:0007669"/>
    <property type="project" value="TreeGrafter"/>
</dbReference>
<dbReference type="SUPFAM" id="SSF46785">
    <property type="entry name" value="Winged helix' DNA-binding domain"/>
    <property type="match status" value="1"/>
</dbReference>
<organism evidence="14 15">
    <name type="scientific">Cephus cinctus</name>
    <name type="common">Wheat stem sawfly</name>
    <dbReference type="NCBI Taxonomy" id="211228"/>
    <lineage>
        <taxon>Eukaryota</taxon>
        <taxon>Metazoa</taxon>
        <taxon>Ecdysozoa</taxon>
        <taxon>Arthropoda</taxon>
        <taxon>Hexapoda</taxon>
        <taxon>Insecta</taxon>
        <taxon>Pterygota</taxon>
        <taxon>Neoptera</taxon>
        <taxon>Endopterygota</taxon>
        <taxon>Hymenoptera</taxon>
        <taxon>Cephoidea</taxon>
        <taxon>Cephidae</taxon>
        <taxon>Cephus</taxon>
    </lineage>
</organism>
<evidence type="ECO:0000256" key="11">
    <source>
        <dbReference type="PROSITE-ProRule" id="PRU00089"/>
    </source>
</evidence>
<keyword evidence="5" id="KW-0832">Ubl conjugation</keyword>
<keyword evidence="4" id="KW-0221">Differentiation</keyword>
<keyword evidence="14" id="KW-1185">Reference proteome</keyword>
<dbReference type="KEGG" id="ccin:107270107"/>
<dbReference type="GO" id="GO:0000978">
    <property type="term" value="F:RNA polymerase II cis-regulatory region sequence-specific DNA binding"/>
    <property type="evidence" value="ECO:0007669"/>
    <property type="project" value="TreeGrafter"/>
</dbReference>
<dbReference type="InterPro" id="IPR001766">
    <property type="entry name" value="Fork_head_dom"/>
</dbReference>
<dbReference type="Proteomes" id="UP000694920">
    <property type="component" value="Unplaced"/>
</dbReference>
<sequence>MNYSAADTSRMVLHHIPGPGELQQGNDSHPIAELGTMPQESPHSLKIKQEPFQQSPGSTLPSLHQVNNFSSELPTDCMSTPVKELNSSVRSVNRKRQYHHMSTSSHYDNNHTSSKVPPLIHSTSSSHVGHHPLEEPKGSSTPDTLQIATNGSVSTSSAPSTPTATTETTVAVIGSTNNPTSSTATKPPFSYVALIAMAIEQSAEKRATLSEIYAYITEKFPYFEKNKKGWQNSIRHNLSLNECFVKIPREGGADRKGNYWTLDPRHNNMFENGNYRRRRRMKRSYRTTPYHKTLFSDAFPSPHVHLGATRNLFAPPPPSYPHAYNRYESSPAWSLQQSQLPYSPCQANLNAPYRMLQLQPQLQPVQSMQISTMNGYSQLSTSLASQGNYLDIPGGPTSSPSSVGGGAFSSSFQACGRRHDSAMLSDTMPRYSYWSDVSVKEEPGSNTMTSGGVGTVSSIMVRPSTTSSVSSTGFPGVDFQSLSKYSL</sequence>
<dbReference type="PROSITE" id="PS00658">
    <property type="entry name" value="FORK_HEAD_2"/>
    <property type="match status" value="1"/>
</dbReference>
<dbReference type="PANTHER" id="PTHR11829">
    <property type="entry name" value="FORKHEAD BOX PROTEIN"/>
    <property type="match status" value="1"/>
</dbReference>
<protein>
    <recommendedName>
        <fullName evidence="10">Forkhead box protein L2</fullName>
    </recommendedName>
</protein>
<evidence type="ECO:0000313" key="16">
    <source>
        <dbReference type="RefSeq" id="XP_024943247.1"/>
    </source>
</evidence>
<dbReference type="CDD" id="cd20028">
    <property type="entry name" value="FH_FOXL2"/>
    <property type="match status" value="1"/>
</dbReference>
<reference evidence="15 16" key="1">
    <citation type="submission" date="2025-04" db="UniProtKB">
        <authorList>
            <consortium name="RefSeq"/>
        </authorList>
    </citation>
    <scope>IDENTIFICATION</scope>
</reference>
<dbReference type="FunFam" id="1.10.10.10:FF:000016">
    <property type="entry name" value="Forkhead box protein I1"/>
    <property type="match status" value="1"/>
</dbReference>
<feature type="DNA-binding region" description="Fork-head" evidence="11">
    <location>
        <begin position="186"/>
        <end position="280"/>
    </location>
</feature>
<evidence type="ECO:0000256" key="5">
    <source>
        <dbReference type="ARBA" id="ARBA00022843"/>
    </source>
</evidence>
<evidence type="ECO:0000313" key="14">
    <source>
        <dbReference type="Proteomes" id="UP000694920"/>
    </source>
</evidence>
<dbReference type="GO" id="GO:0030154">
    <property type="term" value="P:cell differentiation"/>
    <property type="evidence" value="ECO:0007669"/>
    <property type="project" value="UniProtKB-KW"/>
</dbReference>
<accession>A0AAJ7C2I5</accession>
<evidence type="ECO:0000256" key="2">
    <source>
        <dbReference type="ARBA" id="ARBA00022499"/>
    </source>
</evidence>
<dbReference type="RefSeq" id="XP_024943247.1">
    <property type="nucleotide sequence ID" value="XM_025087479.1"/>
</dbReference>